<accession>A0A1C6I6M2</accession>
<dbReference type="EMBL" id="FMHG01000001">
    <property type="protein sequence ID" value="SCJ65193.1"/>
    <property type="molecule type" value="Genomic_DNA"/>
</dbReference>
<name>A0A1C6I6M2_9FIRM</name>
<sequence>MQIQLQIENGRRIAAIEAAGREKVLTDVDSALDLMMQVRCQADADRIAISKKAVHEDFFILSTGLAGAVLEKYIQYGVKLAIYGDYSRYTSKPLHDFISESNRGRNFFFVADCGAAVQQLAQAK</sequence>
<dbReference type="AlphaFoldDB" id="A0A1C6I6M2"/>
<dbReference type="Pfam" id="PF13788">
    <property type="entry name" value="DUF4180"/>
    <property type="match status" value="1"/>
</dbReference>
<feature type="domain" description="DUF4180" evidence="1">
    <location>
        <begin position="15"/>
        <end position="120"/>
    </location>
</feature>
<proteinExistence type="predicted"/>
<gene>
    <name evidence="2" type="ORF">SAMEA3545359_01262</name>
</gene>
<reference evidence="2" key="1">
    <citation type="submission" date="2015-09" db="EMBL/GenBank/DDBJ databases">
        <authorList>
            <consortium name="Pathogen Informatics"/>
        </authorList>
    </citation>
    <scope>NUCLEOTIDE SEQUENCE</scope>
    <source>
        <strain evidence="2">2789STDY5834896</strain>
    </source>
</reference>
<evidence type="ECO:0000313" key="2">
    <source>
        <dbReference type="EMBL" id="SCJ65193.1"/>
    </source>
</evidence>
<dbReference type="InterPro" id="IPR025438">
    <property type="entry name" value="DUF4180"/>
</dbReference>
<organism evidence="2">
    <name type="scientific">uncultured Anaerotruncus sp</name>
    <dbReference type="NCBI Taxonomy" id="905011"/>
    <lineage>
        <taxon>Bacteria</taxon>
        <taxon>Bacillati</taxon>
        <taxon>Bacillota</taxon>
        <taxon>Clostridia</taxon>
        <taxon>Eubacteriales</taxon>
        <taxon>Oscillospiraceae</taxon>
        <taxon>Anaerotruncus</taxon>
        <taxon>environmental samples</taxon>
    </lineage>
</organism>
<evidence type="ECO:0000259" key="1">
    <source>
        <dbReference type="Pfam" id="PF13788"/>
    </source>
</evidence>
<protein>
    <recommendedName>
        <fullName evidence="1">DUF4180 domain-containing protein</fullName>
    </recommendedName>
</protein>